<protein>
    <submittedName>
        <fullName evidence="2">Uncharacterized protein</fullName>
    </submittedName>
</protein>
<evidence type="ECO:0000256" key="1">
    <source>
        <dbReference type="SAM" id="Phobius"/>
    </source>
</evidence>
<proteinExistence type="predicted"/>
<dbReference type="KEGG" id="amr:AM1_2521"/>
<name>B0C5F3_ACAM1</name>
<keyword evidence="3" id="KW-1185">Reference proteome</keyword>
<keyword evidence="1" id="KW-0472">Membrane</keyword>
<evidence type="ECO:0000313" key="2">
    <source>
        <dbReference type="EMBL" id="ABW27529.1"/>
    </source>
</evidence>
<dbReference type="Proteomes" id="UP000000268">
    <property type="component" value="Chromosome"/>
</dbReference>
<keyword evidence="1" id="KW-1133">Transmembrane helix</keyword>
<dbReference type="EMBL" id="CP000828">
    <property type="protein sequence ID" value="ABW27529.1"/>
    <property type="molecule type" value="Genomic_DNA"/>
</dbReference>
<evidence type="ECO:0000313" key="3">
    <source>
        <dbReference type="Proteomes" id="UP000000268"/>
    </source>
</evidence>
<reference evidence="2 3" key="1">
    <citation type="journal article" date="2008" name="Proc. Natl. Acad. Sci. U.S.A.">
        <title>Niche adaptation and genome expansion in the chlorophyll d-producing cyanobacterium Acaryochloris marina.</title>
        <authorList>
            <person name="Swingley W.D."/>
            <person name="Chen M."/>
            <person name="Cheung P.C."/>
            <person name="Conrad A.L."/>
            <person name="Dejesa L.C."/>
            <person name="Hao J."/>
            <person name="Honchak B.M."/>
            <person name="Karbach L.E."/>
            <person name="Kurdoglu A."/>
            <person name="Lahiri S."/>
            <person name="Mastrian S.D."/>
            <person name="Miyashita H."/>
            <person name="Page L."/>
            <person name="Ramakrishna P."/>
            <person name="Satoh S."/>
            <person name="Sattley W.M."/>
            <person name="Shimada Y."/>
            <person name="Taylor H.L."/>
            <person name="Tomo T."/>
            <person name="Tsuchiya T."/>
            <person name="Wang Z.T."/>
            <person name="Raymond J."/>
            <person name="Mimuro M."/>
            <person name="Blankenship R.E."/>
            <person name="Touchman J.W."/>
        </authorList>
    </citation>
    <scope>NUCLEOTIDE SEQUENCE [LARGE SCALE GENOMIC DNA]</scope>
    <source>
        <strain evidence="3">MBIC 11017</strain>
    </source>
</reference>
<dbReference type="STRING" id="329726.AM1_2521"/>
<dbReference type="HOGENOM" id="CLU_2490646_0_0_3"/>
<feature type="transmembrane region" description="Helical" evidence="1">
    <location>
        <begin position="23"/>
        <end position="39"/>
    </location>
</feature>
<organism evidence="2 3">
    <name type="scientific">Acaryochloris marina (strain MBIC 11017)</name>
    <dbReference type="NCBI Taxonomy" id="329726"/>
    <lineage>
        <taxon>Bacteria</taxon>
        <taxon>Bacillati</taxon>
        <taxon>Cyanobacteriota</taxon>
        <taxon>Cyanophyceae</taxon>
        <taxon>Acaryochloridales</taxon>
        <taxon>Acaryochloridaceae</taxon>
        <taxon>Acaryochloris</taxon>
    </lineage>
</organism>
<sequence length="86" mass="9506">MGLLYLIVCAIKHPHGQLRYREIWLWGSLICQGLVLLASPRDCFGFKQGADCTPPVAGFAVVVVLYFIALMGFLITLRIEPAKTQG</sequence>
<keyword evidence="1" id="KW-0812">Transmembrane</keyword>
<dbReference type="AlphaFoldDB" id="B0C5F3"/>
<accession>B0C5F3</accession>
<feature type="transmembrane region" description="Helical" evidence="1">
    <location>
        <begin position="59"/>
        <end position="77"/>
    </location>
</feature>
<gene>
    <name evidence="2" type="ordered locus">AM1_2521</name>
</gene>